<dbReference type="PIRSF" id="PIRSF005647">
    <property type="entry name" value="CooC"/>
    <property type="match status" value="1"/>
</dbReference>
<evidence type="ECO:0000259" key="1">
    <source>
        <dbReference type="Pfam" id="PF13614"/>
    </source>
</evidence>
<dbReference type="EMBL" id="BART01011446">
    <property type="protein sequence ID" value="GAG85219.1"/>
    <property type="molecule type" value="Genomic_DNA"/>
</dbReference>
<dbReference type="Gene3D" id="3.40.50.300">
    <property type="entry name" value="P-loop containing nucleotide triphosphate hydrolases"/>
    <property type="match status" value="1"/>
</dbReference>
<name>X1AR08_9ZZZZ</name>
<protein>
    <recommendedName>
        <fullName evidence="1">AAA domain-containing protein</fullName>
    </recommendedName>
</protein>
<dbReference type="PANTHER" id="PTHR43384:SF7">
    <property type="entry name" value="CARBON-MONOXIDE DEHYDROGENASE ACCESSORY PROTEIN"/>
    <property type="match status" value="1"/>
</dbReference>
<dbReference type="SUPFAM" id="SSF52540">
    <property type="entry name" value="P-loop containing nucleoside triphosphate hydrolases"/>
    <property type="match status" value="1"/>
</dbReference>
<dbReference type="InterPro" id="IPR027417">
    <property type="entry name" value="P-loop_NTPase"/>
</dbReference>
<dbReference type="InterPro" id="IPR025669">
    <property type="entry name" value="AAA_dom"/>
</dbReference>
<dbReference type="InterPro" id="IPR050625">
    <property type="entry name" value="ParA/MinD_ATPase"/>
</dbReference>
<proteinExistence type="predicted"/>
<dbReference type="GO" id="GO:0005829">
    <property type="term" value="C:cytosol"/>
    <property type="evidence" value="ECO:0007669"/>
    <property type="project" value="TreeGrafter"/>
</dbReference>
<comment type="caution">
    <text evidence="2">The sequence shown here is derived from an EMBL/GenBank/DDBJ whole genome shotgun (WGS) entry which is preliminary data.</text>
</comment>
<dbReference type="InterPro" id="IPR014433">
    <property type="entry name" value="CooC"/>
</dbReference>
<dbReference type="GO" id="GO:0005524">
    <property type="term" value="F:ATP binding"/>
    <property type="evidence" value="ECO:0007669"/>
    <property type="project" value="TreeGrafter"/>
</dbReference>
<accession>X1AR08</accession>
<sequence>MAHTIVCTGRGGVGKSTFVALIVRYLKPPSLLIDLDPDLSLADMLGVDFREQGKRTVCEALYDVIEKRKSNVSPSITTHELMESLLWSDCLYERPSFDLITLGTKFTEGCLCAPDNLLRKTIPKLAKNYANVVVDSPAGVEHLNRNIVSNINDLFVLCDPSEKSLKHLARIKEIIKQVGTGYNHFYLVGSYEFDEETEAYLQNTGEIYLGKIDYDAHVEEYNFEGKALLALPQDSPASLSAKRILAKAGYQIVS</sequence>
<organism evidence="2">
    <name type="scientific">marine sediment metagenome</name>
    <dbReference type="NCBI Taxonomy" id="412755"/>
    <lineage>
        <taxon>unclassified sequences</taxon>
        <taxon>metagenomes</taxon>
        <taxon>ecological metagenomes</taxon>
    </lineage>
</organism>
<dbReference type="PANTHER" id="PTHR43384">
    <property type="entry name" value="SEPTUM SITE-DETERMINING PROTEIN MIND HOMOLOG, CHLOROPLASTIC-RELATED"/>
    <property type="match status" value="1"/>
</dbReference>
<dbReference type="GO" id="GO:0016887">
    <property type="term" value="F:ATP hydrolysis activity"/>
    <property type="evidence" value="ECO:0007669"/>
    <property type="project" value="TreeGrafter"/>
</dbReference>
<evidence type="ECO:0000313" key="2">
    <source>
        <dbReference type="EMBL" id="GAG85219.1"/>
    </source>
</evidence>
<dbReference type="Pfam" id="PF13614">
    <property type="entry name" value="AAA_31"/>
    <property type="match status" value="1"/>
</dbReference>
<reference evidence="2" key="1">
    <citation type="journal article" date="2014" name="Front. Microbiol.">
        <title>High frequency of phylogenetically diverse reductive dehalogenase-homologous genes in deep subseafloor sedimentary metagenomes.</title>
        <authorList>
            <person name="Kawai M."/>
            <person name="Futagami T."/>
            <person name="Toyoda A."/>
            <person name="Takaki Y."/>
            <person name="Nishi S."/>
            <person name="Hori S."/>
            <person name="Arai W."/>
            <person name="Tsubouchi T."/>
            <person name="Morono Y."/>
            <person name="Uchiyama I."/>
            <person name="Ito T."/>
            <person name="Fujiyama A."/>
            <person name="Inagaki F."/>
            <person name="Takami H."/>
        </authorList>
    </citation>
    <scope>NUCLEOTIDE SEQUENCE</scope>
    <source>
        <strain evidence="2">Expedition CK06-06</strain>
    </source>
</reference>
<feature type="domain" description="AAA" evidence="1">
    <location>
        <begin position="8"/>
        <end position="183"/>
    </location>
</feature>
<dbReference type="GO" id="GO:0009898">
    <property type="term" value="C:cytoplasmic side of plasma membrane"/>
    <property type="evidence" value="ECO:0007669"/>
    <property type="project" value="TreeGrafter"/>
</dbReference>
<dbReference type="AlphaFoldDB" id="X1AR08"/>
<gene>
    <name evidence="2" type="ORF">S01H4_24389</name>
</gene>
<dbReference type="GO" id="GO:0051782">
    <property type="term" value="P:negative regulation of cell division"/>
    <property type="evidence" value="ECO:0007669"/>
    <property type="project" value="TreeGrafter"/>
</dbReference>